<reference evidence="8" key="1">
    <citation type="submission" date="2013-10" db="EMBL/GenBank/DDBJ databases">
        <title>Functional metagenomics reveals novel beta-galactosidases not predictable from gene sequences.</title>
        <authorList>
            <person name="Cheng J."/>
            <person name="Engel K."/>
            <person name="Romantsov T."/>
            <person name="Neufeld J.D."/>
            <person name="Rose D.R."/>
            <person name="Charles T.C."/>
        </authorList>
    </citation>
    <scope>NUCLEOTIDE SEQUENCE</scope>
</reference>
<dbReference type="NCBIfam" id="NF045485">
    <property type="entry name" value="FPPsyn"/>
    <property type="match status" value="1"/>
</dbReference>
<dbReference type="SFLD" id="SFLDG01017">
    <property type="entry name" value="Polyprenyl_Transferase_Like"/>
    <property type="match status" value="1"/>
</dbReference>
<dbReference type="InterPro" id="IPR008949">
    <property type="entry name" value="Isoprenoid_synthase_dom_sf"/>
</dbReference>
<accession>X2L7G8</accession>
<dbReference type="InterPro" id="IPR033749">
    <property type="entry name" value="Polyprenyl_synt_CS"/>
</dbReference>
<evidence type="ECO:0000256" key="6">
    <source>
        <dbReference type="ARBA" id="ARBA00023229"/>
    </source>
</evidence>
<dbReference type="GO" id="GO:0004659">
    <property type="term" value="F:prenyltransferase activity"/>
    <property type="evidence" value="ECO:0007669"/>
    <property type="project" value="InterPro"/>
</dbReference>
<dbReference type="Pfam" id="PF00348">
    <property type="entry name" value="polyprenyl_synt"/>
    <property type="match status" value="1"/>
</dbReference>
<dbReference type="CDD" id="cd00685">
    <property type="entry name" value="Trans_IPPS_HT"/>
    <property type="match status" value="1"/>
</dbReference>
<evidence type="ECO:0000256" key="7">
    <source>
        <dbReference type="RuleBase" id="RU004466"/>
    </source>
</evidence>
<comment type="similarity">
    <text evidence="2 7">Belongs to the FPP/GGPP synthase family.</text>
</comment>
<evidence type="ECO:0000256" key="5">
    <source>
        <dbReference type="ARBA" id="ARBA00022842"/>
    </source>
</evidence>
<dbReference type="GO" id="GO:0046872">
    <property type="term" value="F:metal ion binding"/>
    <property type="evidence" value="ECO:0007669"/>
    <property type="project" value="UniProtKB-KW"/>
</dbReference>
<evidence type="ECO:0000256" key="1">
    <source>
        <dbReference type="ARBA" id="ARBA00001946"/>
    </source>
</evidence>
<dbReference type="GO" id="GO:0005737">
    <property type="term" value="C:cytoplasm"/>
    <property type="evidence" value="ECO:0007669"/>
    <property type="project" value="UniProtKB-ARBA"/>
</dbReference>
<dbReference type="AlphaFoldDB" id="X2L7G8"/>
<keyword evidence="5" id="KW-0460">Magnesium</keyword>
<evidence type="ECO:0000256" key="2">
    <source>
        <dbReference type="ARBA" id="ARBA00006706"/>
    </source>
</evidence>
<evidence type="ECO:0000313" key="8">
    <source>
        <dbReference type="EMBL" id="AHN97609.1"/>
    </source>
</evidence>
<dbReference type="Gene3D" id="1.10.600.10">
    <property type="entry name" value="Farnesyl Diphosphate Synthase"/>
    <property type="match status" value="1"/>
</dbReference>
<protein>
    <submittedName>
        <fullName evidence="8">Geranyltranstransferase</fullName>
    </submittedName>
</protein>
<dbReference type="SFLD" id="SFLDS00005">
    <property type="entry name" value="Isoprenoid_Synthase_Type_I"/>
    <property type="match status" value="1"/>
</dbReference>
<proteinExistence type="inferred from homology"/>
<dbReference type="PROSITE" id="PS00723">
    <property type="entry name" value="POLYPRENYL_SYNTHASE_1"/>
    <property type="match status" value="1"/>
</dbReference>
<organism evidence="8">
    <name type="scientific">uncultured bacterium 12AC_lac13</name>
    <dbReference type="NCBI Taxonomy" id="1447233"/>
    <lineage>
        <taxon>Bacteria</taxon>
        <taxon>environmental samples</taxon>
    </lineage>
</organism>
<dbReference type="SUPFAM" id="SSF48576">
    <property type="entry name" value="Terpenoid synthases"/>
    <property type="match status" value="1"/>
</dbReference>
<dbReference type="PANTHER" id="PTHR43281:SF1">
    <property type="entry name" value="FARNESYL DIPHOSPHATE SYNTHASE"/>
    <property type="match status" value="1"/>
</dbReference>
<dbReference type="GO" id="GO:0016114">
    <property type="term" value="P:terpenoid biosynthetic process"/>
    <property type="evidence" value="ECO:0007669"/>
    <property type="project" value="UniProtKB-ARBA"/>
</dbReference>
<comment type="cofactor">
    <cofactor evidence="1">
        <name>Mg(2+)</name>
        <dbReference type="ChEBI" id="CHEBI:18420"/>
    </cofactor>
</comment>
<evidence type="ECO:0000256" key="3">
    <source>
        <dbReference type="ARBA" id="ARBA00022679"/>
    </source>
</evidence>
<evidence type="ECO:0000256" key="4">
    <source>
        <dbReference type="ARBA" id="ARBA00022723"/>
    </source>
</evidence>
<dbReference type="EMBL" id="KF796593">
    <property type="protein sequence ID" value="AHN97609.1"/>
    <property type="molecule type" value="Genomic_DNA"/>
</dbReference>
<keyword evidence="3 7" id="KW-0808">Transferase</keyword>
<dbReference type="InterPro" id="IPR053378">
    <property type="entry name" value="Prenyl_diphosphate_synthase"/>
</dbReference>
<keyword evidence="4" id="KW-0479">Metal-binding</keyword>
<keyword evidence="6" id="KW-0414">Isoprene biosynthesis</keyword>
<dbReference type="PANTHER" id="PTHR43281">
    <property type="entry name" value="FARNESYL DIPHOSPHATE SYNTHASE"/>
    <property type="match status" value="1"/>
</dbReference>
<dbReference type="PROSITE" id="PS00444">
    <property type="entry name" value="POLYPRENYL_SYNTHASE_2"/>
    <property type="match status" value="1"/>
</dbReference>
<name>X2L7G8_9BACT</name>
<sequence length="300" mass="31883">MSPPVLAPIEPAFAEAASFTEATLDALLPKPSGPEARLLEAMRYATMGGGKRLRAFLVLQSGRLFGVDRRALGRVAAAVECVHSYSLVHDDLPAMDNDDWRRGKPSVHKAFDEATAILAGDALLTLAFGLVSSPEAHGDPFVRCELIAKLAHAAGHSGMVGGQMMDLALEGEQPPLHEITRLARMKTAALVTFCCEAGAIMGKASGAARQALAAYGQEVGLAYQIADDLLDLEGEASETGKEVHKDAARGKATLVSVLGRDRVRAQAEALVQQAAHHLDLFDEKADLLRAAARFVIMRKA</sequence>
<dbReference type="FunFam" id="1.10.600.10:FF:000001">
    <property type="entry name" value="Geranylgeranyl diphosphate synthase"/>
    <property type="match status" value="1"/>
</dbReference>
<dbReference type="InterPro" id="IPR000092">
    <property type="entry name" value="Polyprenyl_synt"/>
</dbReference>